<name>A0A291QQE6_9BACT</name>
<dbReference type="Proteomes" id="UP000220133">
    <property type="component" value="Chromosome"/>
</dbReference>
<dbReference type="InterPro" id="IPR025335">
    <property type="entry name" value="DUF4241"/>
</dbReference>
<protein>
    <recommendedName>
        <fullName evidence="3">DUF4241 domain-containing protein</fullName>
    </recommendedName>
</protein>
<dbReference type="RefSeq" id="WP_098192607.1">
    <property type="nucleotide sequence ID" value="NZ_CP023777.1"/>
</dbReference>
<accession>A0A291QQE6</accession>
<sequence length="213" mass="24148">MDTVKYPVYLEEAFSGSFTYTDEEDDLYNFYLHTVGNIHVFDGKIIACDALTLEADEAFTITFPKGEFPVELAIAKVSDDERVGFARIKFNEQSPVRWEYALVEGQDPESIENGIIFGYPVDSGVGSFMDTSGHEAFANFYENDPTALDTISDLLDKNYADTRSWAVWNNKNNNVIYFTTGWGDGTYQSYVGFDKDDKICRLVTDFGLLDWPE</sequence>
<proteinExistence type="predicted"/>
<reference evidence="1 2" key="1">
    <citation type="submission" date="2017-10" db="EMBL/GenBank/DDBJ databases">
        <title>Paenichitinophaga pekingensis gen. nov., sp. nov., isolated from activated sludge.</title>
        <authorList>
            <person name="Jin D."/>
            <person name="Kong X."/>
            <person name="Deng Y."/>
            <person name="Bai Z."/>
        </authorList>
    </citation>
    <scope>NUCLEOTIDE SEQUENCE [LARGE SCALE GENOMIC DNA]</scope>
    <source>
        <strain evidence="1 2">13</strain>
    </source>
</reference>
<evidence type="ECO:0000313" key="1">
    <source>
        <dbReference type="EMBL" id="ATL46218.1"/>
    </source>
</evidence>
<dbReference type="KEGG" id="cbae:COR50_03005"/>
<keyword evidence="2" id="KW-1185">Reference proteome</keyword>
<gene>
    <name evidence="1" type="ORF">COR50_03005</name>
</gene>
<dbReference type="Pfam" id="PF14025">
    <property type="entry name" value="DUF4241"/>
    <property type="match status" value="1"/>
</dbReference>
<evidence type="ECO:0008006" key="3">
    <source>
        <dbReference type="Google" id="ProtNLM"/>
    </source>
</evidence>
<dbReference type="AlphaFoldDB" id="A0A291QQE6"/>
<dbReference type="OrthoDB" id="9789980at2"/>
<dbReference type="EMBL" id="CP023777">
    <property type="protein sequence ID" value="ATL46218.1"/>
    <property type="molecule type" value="Genomic_DNA"/>
</dbReference>
<evidence type="ECO:0000313" key="2">
    <source>
        <dbReference type="Proteomes" id="UP000220133"/>
    </source>
</evidence>
<organism evidence="1 2">
    <name type="scientific">Chitinophaga caeni</name>
    <dbReference type="NCBI Taxonomy" id="2029983"/>
    <lineage>
        <taxon>Bacteria</taxon>
        <taxon>Pseudomonadati</taxon>
        <taxon>Bacteroidota</taxon>
        <taxon>Chitinophagia</taxon>
        <taxon>Chitinophagales</taxon>
        <taxon>Chitinophagaceae</taxon>
        <taxon>Chitinophaga</taxon>
    </lineage>
</organism>